<dbReference type="OrthoDB" id="343356at2"/>
<dbReference type="InterPro" id="IPR044922">
    <property type="entry name" value="DUF2063_N_sf"/>
</dbReference>
<dbReference type="KEGG" id="ado:A6F68_01245"/>
<sequence>MSLAAVQHDFLAQVLDEDAAMPPHWSARERTGMAIYRNAYRAQLVGALGETFPAVKAWVGDESFARAAAHHAIVNPPSSWSLDHLGAGFDETLEELFANDPEVAELAWLEWHMHLAFVARDAVPLDQAGLAAAIGTVDPEDIAALRFTTLPGLAARRVSHDIPAIWTAATSNAELPSDYRLAEAAGIVVWREGLRSVFRPASAGEADCLALAAGGATFGEVCALLGERRADEASAAAAAGEMLTRWICDGMLAAIGPRKP</sequence>
<accession>A0A1B2AC69</accession>
<protein>
    <recommendedName>
        <fullName evidence="1">Putative DNA-binding domain-containing protein</fullName>
    </recommendedName>
</protein>
<gene>
    <name evidence="2" type="ORF">A6F68_01245</name>
</gene>
<organism evidence="2 3">
    <name type="scientific">Tsuneonella dongtanensis</name>
    <dbReference type="NCBI Taxonomy" id="692370"/>
    <lineage>
        <taxon>Bacteria</taxon>
        <taxon>Pseudomonadati</taxon>
        <taxon>Pseudomonadota</taxon>
        <taxon>Alphaproteobacteria</taxon>
        <taxon>Sphingomonadales</taxon>
        <taxon>Erythrobacteraceae</taxon>
        <taxon>Tsuneonella</taxon>
    </lineage>
</organism>
<dbReference type="Pfam" id="PF09836">
    <property type="entry name" value="DUF2063"/>
    <property type="match status" value="1"/>
</dbReference>
<name>A0A1B2AC69_9SPHN</name>
<dbReference type="PATRIC" id="fig|692370.5.peg.1259"/>
<feature type="domain" description="Putative DNA-binding" evidence="1">
    <location>
        <begin position="6"/>
        <end position="91"/>
    </location>
</feature>
<evidence type="ECO:0000313" key="2">
    <source>
        <dbReference type="EMBL" id="ANY19762.1"/>
    </source>
</evidence>
<proteinExistence type="predicted"/>
<dbReference type="STRING" id="692370.A6F68_01245"/>
<reference evidence="2 3" key="1">
    <citation type="submission" date="2016-07" db="EMBL/GenBank/DDBJ databases">
        <title>Complete genome sequence of Altererythrobacter dongtanensis KCTC 22672, a type strain with esterase isolated from tidal flat.</title>
        <authorList>
            <person name="Cheng H."/>
            <person name="Wu Y.-H."/>
            <person name="Zhou P."/>
            <person name="Huo Y.-Y."/>
            <person name="Wang C.-S."/>
            <person name="Xu X.-W."/>
        </authorList>
    </citation>
    <scope>NUCLEOTIDE SEQUENCE [LARGE SCALE GENOMIC DNA]</scope>
    <source>
        <strain evidence="2 3">KCTC 22672</strain>
    </source>
</reference>
<dbReference type="Gene3D" id="1.10.150.690">
    <property type="entry name" value="DUF2063"/>
    <property type="match status" value="1"/>
</dbReference>
<keyword evidence="3" id="KW-1185">Reference proteome</keyword>
<dbReference type="RefSeq" id="WP_067677416.1">
    <property type="nucleotide sequence ID" value="NZ_CP016591.1"/>
</dbReference>
<evidence type="ECO:0000259" key="1">
    <source>
        <dbReference type="Pfam" id="PF09836"/>
    </source>
</evidence>
<dbReference type="Proteomes" id="UP000092932">
    <property type="component" value="Chromosome"/>
</dbReference>
<dbReference type="EMBL" id="CP016591">
    <property type="protein sequence ID" value="ANY19762.1"/>
    <property type="molecule type" value="Genomic_DNA"/>
</dbReference>
<dbReference type="InterPro" id="IPR018640">
    <property type="entry name" value="DUF2063"/>
</dbReference>
<dbReference type="AlphaFoldDB" id="A0A1B2AC69"/>
<evidence type="ECO:0000313" key="3">
    <source>
        <dbReference type="Proteomes" id="UP000092932"/>
    </source>
</evidence>